<dbReference type="InterPro" id="IPR053847">
    <property type="entry name" value="DUF6928"/>
</dbReference>
<gene>
    <name evidence="1" type="ORF">RHRU231_770136</name>
</gene>
<evidence type="ECO:0000313" key="2">
    <source>
        <dbReference type="Proteomes" id="UP000042997"/>
    </source>
</evidence>
<dbReference type="Pfam" id="PF21997">
    <property type="entry name" value="DUF6928"/>
    <property type="match status" value="1"/>
</dbReference>
<protein>
    <submittedName>
        <fullName evidence="1">Uncharacterized protein</fullName>
    </submittedName>
</protein>
<dbReference type="EMBL" id="CCSD01000091">
    <property type="protein sequence ID" value="CDZ91015.1"/>
    <property type="molecule type" value="Genomic_DNA"/>
</dbReference>
<evidence type="ECO:0000313" key="1">
    <source>
        <dbReference type="EMBL" id="CDZ91015.1"/>
    </source>
</evidence>
<accession>A0A098BS43</accession>
<dbReference type="OrthoDB" id="4772769at2"/>
<dbReference type="AlphaFoldDB" id="A0A098BS43"/>
<sequence>MAAATVSTIWYVDAPDPDEVLRDARADCTTAHALVGRLHPGLSSEPLGRVPLAQAAAGAAGRVYVGSFPGVTVVCSPDLAATRPSQLPERWRHTVASENTYLVVSDPTGARGAVGAWRRGTPRRAFDATPVAITEDDGLPFVWERPFWGGEFPIRWPLDVLPHPEALPFHPRRFAEAANAAWLGFRYTARAAGELDPHEIEVWDFALYRDGERPPADRDAPGARPARRRWWPRRISAPGRALPGRTRAE</sequence>
<dbReference type="eggNOG" id="ENOG502ZCX7">
    <property type="taxonomic scope" value="Bacteria"/>
</dbReference>
<dbReference type="RefSeq" id="WP_040274166.1">
    <property type="nucleotide sequence ID" value="NZ_JAJNCM010000002.1"/>
</dbReference>
<reference evidence="1 2" key="1">
    <citation type="journal article" date="2014" name="Genome Announc.">
        <title>Draft Genome Sequence of Propane- and Butane-Oxidizing Actinobacterium Rhodococcus ruber IEGM 231.</title>
        <authorList>
            <person name="Ivshina I.B."/>
            <person name="Kuyukina M.S."/>
            <person name="Krivoruchko A.V."/>
            <person name="Barbe V."/>
            <person name="Fischer C."/>
        </authorList>
    </citation>
    <scope>NUCLEOTIDE SEQUENCE [LARGE SCALE GENOMIC DNA]</scope>
</reference>
<proteinExistence type="predicted"/>
<dbReference type="Proteomes" id="UP000042997">
    <property type="component" value="Unassembled WGS sequence"/>
</dbReference>
<organism evidence="1 2">
    <name type="scientific">Rhodococcus ruber</name>
    <dbReference type="NCBI Taxonomy" id="1830"/>
    <lineage>
        <taxon>Bacteria</taxon>
        <taxon>Bacillati</taxon>
        <taxon>Actinomycetota</taxon>
        <taxon>Actinomycetes</taxon>
        <taxon>Mycobacteriales</taxon>
        <taxon>Nocardiaceae</taxon>
        <taxon>Rhodococcus</taxon>
    </lineage>
</organism>
<name>A0A098BS43_9NOCA</name>